<evidence type="ECO:0000313" key="1">
    <source>
        <dbReference type="EMBL" id="KKN91524.1"/>
    </source>
</evidence>
<dbReference type="InterPro" id="IPR011990">
    <property type="entry name" value="TPR-like_helical_dom_sf"/>
</dbReference>
<reference evidence="1" key="1">
    <citation type="journal article" date="2015" name="Nature">
        <title>Complex archaea that bridge the gap between prokaryotes and eukaryotes.</title>
        <authorList>
            <person name="Spang A."/>
            <person name="Saw J.H."/>
            <person name="Jorgensen S.L."/>
            <person name="Zaremba-Niedzwiedzka K."/>
            <person name="Martijn J."/>
            <person name="Lind A.E."/>
            <person name="van Eijk R."/>
            <person name="Schleper C."/>
            <person name="Guy L."/>
            <person name="Ettema T.J."/>
        </authorList>
    </citation>
    <scope>NUCLEOTIDE SEQUENCE</scope>
</reference>
<sequence>MARIDFQNYSEPTVNGAAFVDADILLDLGMRAASGRDGAVNFVAAHMYFNLADRKGAEDAAFHRQDIAGQMSKSEIAAALRAAREWLTLH</sequence>
<organism evidence="1">
    <name type="scientific">marine sediment metagenome</name>
    <dbReference type="NCBI Taxonomy" id="412755"/>
    <lineage>
        <taxon>unclassified sequences</taxon>
        <taxon>metagenomes</taxon>
        <taxon>ecological metagenomes</taxon>
    </lineage>
</organism>
<gene>
    <name evidence="1" type="ORF">LCGC14_0216330</name>
</gene>
<dbReference type="EMBL" id="LAZR01000102">
    <property type="protein sequence ID" value="KKN91524.1"/>
    <property type="molecule type" value="Genomic_DNA"/>
</dbReference>
<accession>A0A0F9UIP1</accession>
<proteinExistence type="predicted"/>
<dbReference type="AlphaFoldDB" id="A0A0F9UIP1"/>
<protein>
    <submittedName>
        <fullName evidence="1">Uncharacterized protein</fullName>
    </submittedName>
</protein>
<comment type="caution">
    <text evidence="1">The sequence shown here is derived from an EMBL/GenBank/DDBJ whole genome shotgun (WGS) entry which is preliminary data.</text>
</comment>
<name>A0A0F9UIP1_9ZZZZ</name>
<dbReference type="Gene3D" id="1.25.40.10">
    <property type="entry name" value="Tetratricopeptide repeat domain"/>
    <property type="match status" value="1"/>
</dbReference>